<evidence type="ECO:0000313" key="2">
    <source>
        <dbReference type="EMBL" id="GBP53032.1"/>
    </source>
</evidence>
<proteinExistence type="predicted"/>
<reference evidence="2 3" key="1">
    <citation type="journal article" date="2019" name="Commun. Biol.">
        <title>The bagworm genome reveals a unique fibroin gene that provides high tensile strength.</title>
        <authorList>
            <person name="Kono N."/>
            <person name="Nakamura H."/>
            <person name="Ohtoshi R."/>
            <person name="Tomita M."/>
            <person name="Numata K."/>
            <person name="Arakawa K."/>
        </authorList>
    </citation>
    <scope>NUCLEOTIDE SEQUENCE [LARGE SCALE GENOMIC DNA]</scope>
</reference>
<dbReference type="OrthoDB" id="411871at2759"/>
<sequence length="528" mass="58269">MTRVQVLEVSPELYHRLIKPALYTWGSKAPGMGPVPVGAVFALSRIRTWQAFCKEVSERCAHRRGAHWHVTWRAKGWRAPKCVNCTKTGCEDTAHGAFSSECRVRAKWMIWLGRRWRTASSRRPGPEDRTHTAEGSSTEGCTDRVSLRFMQSNLQRSAESSKDGSAEDPSKHHNDLNSDVDVEEDQTLNGENVAAAVIKAGNCRIGVVSVYFGETCPCGWRDDRPRPLSTQSTMQQGSMVQFAAAMHSLNERTLTTEMVKSVGSCDQLDELLRLTPNASDKHDAAIPRKSSNTWTETPWWSPELEGLKRDARTKKRRIRNAAPAGGVRGRGDGEPVGRHLQGSSGKREKPGGCPIKTDSGQVIGSGRVSDPLAETFFPDDRVDTDDPYHTEAPGIDGFISDICQAAIFRDLGLFLAMANKCLELGYFPEPGRWRQSRGAFDNAWWPALETQLRALGCPVNLHGLVRGYLRDREVVVKYAGGSAGKGLQRVVYKAFADDVVLMFSGQSASSIEEEANRALARVLLGSQK</sequence>
<evidence type="ECO:0000313" key="3">
    <source>
        <dbReference type="Proteomes" id="UP000299102"/>
    </source>
</evidence>
<evidence type="ECO:0000256" key="1">
    <source>
        <dbReference type="SAM" id="MobiDB-lite"/>
    </source>
</evidence>
<feature type="region of interest" description="Disordered" evidence="1">
    <location>
        <begin position="119"/>
        <end position="140"/>
    </location>
</feature>
<feature type="compositionally biased region" description="Basic and acidic residues" evidence="1">
    <location>
        <begin position="159"/>
        <end position="176"/>
    </location>
</feature>
<evidence type="ECO:0008006" key="4">
    <source>
        <dbReference type="Google" id="ProtNLM"/>
    </source>
</evidence>
<dbReference type="Proteomes" id="UP000299102">
    <property type="component" value="Unassembled WGS sequence"/>
</dbReference>
<comment type="caution">
    <text evidence="2">The sequence shown here is derived from an EMBL/GenBank/DDBJ whole genome shotgun (WGS) entry which is preliminary data.</text>
</comment>
<keyword evidence="3" id="KW-1185">Reference proteome</keyword>
<organism evidence="2 3">
    <name type="scientific">Eumeta variegata</name>
    <name type="common">Bagworm moth</name>
    <name type="synonym">Eumeta japonica</name>
    <dbReference type="NCBI Taxonomy" id="151549"/>
    <lineage>
        <taxon>Eukaryota</taxon>
        <taxon>Metazoa</taxon>
        <taxon>Ecdysozoa</taxon>
        <taxon>Arthropoda</taxon>
        <taxon>Hexapoda</taxon>
        <taxon>Insecta</taxon>
        <taxon>Pterygota</taxon>
        <taxon>Neoptera</taxon>
        <taxon>Endopterygota</taxon>
        <taxon>Lepidoptera</taxon>
        <taxon>Glossata</taxon>
        <taxon>Ditrysia</taxon>
        <taxon>Tineoidea</taxon>
        <taxon>Psychidae</taxon>
        <taxon>Oiketicinae</taxon>
        <taxon>Eumeta</taxon>
    </lineage>
</organism>
<dbReference type="EMBL" id="BGZK01000615">
    <property type="protein sequence ID" value="GBP53032.1"/>
    <property type="molecule type" value="Genomic_DNA"/>
</dbReference>
<gene>
    <name evidence="2" type="ORF">EVAR_43317_1</name>
</gene>
<feature type="region of interest" description="Disordered" evidence="1">
    <location>
        <begin position="154"/>
        <end position="178"/>
    </location>
</feature>
<accession>A0A4C1WR56</accession>
<name>A0A4C1WR56_EUMVA</name>
<feature type="region of interest" description="Disordered" evidence="1">
    <location>
        <begin position="313"/>
        <end position="364"/>
    </location>
</feature>
<protein>
    <recommendedName>
        <fullName evidence="4">Reverse transcriptase domain-containing protein</fullName>
    </recommendedName>
</protein>
<dbReference type="AlphaFoldDB" id="A0A4C1WR56"/>